<dbReference type="AlphaFoldDB" id="A0AAN8Q1M1"/>
<feature type="region of interest" description="Disordered" evidence="1">
    <location>
        <begin position="1"/>
        <end position="64"/>
    </location>
</feature>
<gene>
    <name evidence="4" type="ORF">SNE40_004198</name>
</gene>
<feature type="compositionally biased region" description="Basic and acidic residues" evidence="1">
    <location>
        <begin position="23"/>
        <end position="40"/>
    </location>
</feature>
<evidence type="ECO:0000313" key="4">
    <source>
        <dbReference type="EMBL" id="KAK6192784.1"/>
    </source>
</evidence>
<evidence type="ECO:0000256" key="1">
    <source>
        <dbReference type="SAM" id="MobiDB-lite"/>
    </source>
</evidence>
<dbReference type="GO" id="GO:0042981">
    <property type="term" value="P:regulation of apoptotic process"/>
    <property type="evidence" value="ECO:0007669"/>
    <property type="project" value="InterPro"/>
</dbReference>
<feature type="compositionally biased region" description="Polar residues" evidence="1">
    <location>
        <begin position="51"/>
        <end position="64"/>
    </location>
</feature>
<comment type="caution">
    <text evidence="4">The sequence shown here is derived from an EMBL/GenBank/DDBJ whole genome shotgun (WGS) entry which is preliminary data.</text>
</comment>
<evidence type="ECO:0000259" key="3">
    <source>
        <dbReference type="PROSITE" id="PS50209"/>
    </source>
</evidence>
<dbReference type="CDD" id="cd01671">
    <property type="entry name" value="CARD"/>
    <property type="match status" value="1"/>
</dbReference>
<organism evidence="4 5">
    <name type="scientific">Patella caerulea</name>
    <name type="common">Rayed Mediterranean limpet</name>
    <dbReference type="NCBI Taxonomy" id="87958"/>
    <lineage>
        <taxon>Eukaryota</taxon>
        <taxon>Metazoa</taxon>
        <taxon>Spiralia</taxon>
        <taxon>Lophotrochozoa</taxon>
        <taxon>Mollusca</taxon>
        <taxon>Gastropoda</taxon>
        <taxon>Patellogastropoda</taxon>
        <taxon>Patelloidea</taxon>
        <taxon>Patellidae</taxon>
        <taxon>Patella</taxon>
    </lineage>
</organism>
<feature type="compositionally biased region" description="Basic residues" evidence="1">
    <location>
        <begin position="429"/>
        <end position="439"/>
    </location>
</feature>
<feature type="compositionally biased region" description="Polar residues" evidence="1">
    <location>
        <begin position="10"/>
        <end position="22"/>
    </location>
</feature>
<dbReference type="Pfam" id="PF00619">
    <property type="entry name" value="CARD"/>
    <property type="match status" value="1"/>
</dbReference>
<dbReference type="Gene3D" id="1.10.533.10">
    <property type="entry name" value="Death Domain, Fas"/>
    <property type="match status" value="1"/>
</dbReference>
<keyword evidence="2" id="KW-0472">Membrane</keyword>
<sequence length="514" mass="60129">MGRKKKDNPNQHIMESLTNLNTRLDRHEQALEEERRRRPLEPSYMPPFNSHRGSYSTGDITSNENIHMHPNLRRSRDESAYFSSRGSLQEEFEQLKEMHTQSNERLDRTEKILEENMVMMQQILSELKNQKSDSPASEDHVYEEIDYYDRGKEEDLISEYPHSRVLFSSINDFKSNLTMGDITDRLLSQEVIYDDEERSIQAEKTHTRKIRRLVSTVATKCPDQIERFLEALKRDHLSLYQRLVKKLEKEKKQPKSKICTGCFIAKYVDIRNIADDMAENHSLDNGMYKYFTNGSISEKDKWREMELLTSVQKISVRNSFVQALRREYPQVAARAAFTRETGSLECRCPNKQSLPSRHQSKTTIKKRSGMQLGKMIKNNHYFFGDDDDQDVDMDHDDDDAETSTTIHQFNQEHEYESSSQVNQADNTKHYPKKRRHGRKGNIMQDSISSTIPEVVNPTSNGDWLNKMIVVLLLFIACMLFYNTITNTSVPNTVLRLKEHLFDFMNFDKGNEPVI</sequence>
<dbReference type="PROSITE" id="PS50209">
    <property type="entry name" value="CARD"/>
    <property type="match status" value="1"/>
</dbReference>
<protein>
    <recommendedName>
        <fullName evidence="3">CARD domain-containing protein</fullName>
    </recommendedName>
</protein>
<feature type="domain" description="CARD" evidence="3">
    <location>
        <begin position="166"/>
        <end position="247"/>
    </location>
</feature>
<dbReference type="EMBL" id="JAZGQO010000002">
    <property type="protein sequence ID" value="KAK6192784.1"/>
    <property type="molecule type" value="Genomic_DNA"/>
</dbReference>
<evidence type="ECO:0000256" key="2">
    <source>
        <dbReference type="SAM" id="Phobius"/>
    </source>
</evidence>
<keyword evidence="2" id="KW-0812">Transmembrane</keyword>
<keyword evidence="2" id="KW-1133">Transmembrane helix</keyword>
<name>A0AAN8Q1M1_PATCE</name>
<dbReference type="InterPro" id="IPR001315">
    <property type="entry name" value="CARD"/>
</dbReference>
<evidence type="ECO:0000313" key="5">
    <source>
        <dbReference type="Proteomes" id="UP001347796"/>
    </source>
</evidence>
<reference evidence="4 5" key="1">
    <citation type="submission" date="2024-01" db="EMBL/GenBank/DDBJ databases">
        <title>The genome of the rayed Mediterranean limpet Patella caerulea (Linnaeus, 1758).</title>
        <authorList>
            <person name="Anh-Thu Weber A."/>
            <person name="Halstead-Nussloch G."/>
        </authorList>
    </citation>
    <scope>NUCLEOTIDE SEQUENCE [LARGE SCALE GENOMIC DNA]</scope>
    <source>
        <strain evidence="4">AATW-2023a</strain>
        <tissue evidence="4">Whole specimen</tissue>
    </source>
</reference>
<keyword evidence="5" id="KW-1185">Reference proteome</keyword>
<dbReference type="Proteomes" id="UP001347796">
    <property type="component" value="Unassembled WGS sequence"/>
</dbReference>
<dbReference type="InterPro" id="IPR011029">
    <property type="entry name" value="DEATH-like_dom_sf"/>
</dbReference>
<proteinExistence type="predicted"/>
<feature type="transmembrane region" description="Helical" evidence="2">
    <location>
        <begin position="463"/>
        <end position="481"/>
    </location>
</feature>
<feature type="region of interest" description="Disordered" evidence="1">
    <location>
        <begin position="411"/>
        <end position="439"/>
    </location>
</feature>
<dbReference type="SUPFAM" id="SSF47986">
    <property type="entry name" value="DEATH domain"/>
    <property type="match status" value="1"/>
</dbReference>
<accession>A0AAN8Q1M1</accession>